<comment type="caution">
    <text evidence="6">The sequence shown here is derived from an EMBL/GenBank/DDBJ whole genome shotgun (WGS) entry which is preliminary data.</text>
</comment>
<keyword evidence="2" id="KW-0808">Transferase</keyword>
<evidence type="ECO:0000259" key="5">
    <source>
        <dbReference type="Pfam" id="PF13657"/>
    </source>
</evidence>
<feature type="domain" description="HipA N-terminal subdomain 1" evidence="5">
    <location>
        <begin position="6"/>
        <end position="105"/>
    </location>
</feature>
<accession>A0A8T6ZA83</accession>
<evidence type="ECO:0000313" key="6">
    <source>
        <dbReference type="EMBL" id="NLP60519.1"/>
    </source>
</evidence>
<comment type="similarity">
    <text evidence="1">Belongs to the HipA Ser/Thr kinase family.</text>
</comment>
<dbReference type="RefSeq" id="WP_052147721.1">
    <property type="nucleotide sequence ID" value="NZ_CADFGF010000002.1"/>
</dbReference>
<dbReference type="Pfam" id="PF13657">
    <property type="entry name" value="Couple_hipA"/>
    <property type="match status" value="1"/>
</dbReference>
<dbReference type="EMBL" id="JTDB02000001">
    <property type="protein sequence ID" value="NLP60519.1"/>
    <property type="molecule type" value="Genomic_DNA"/>
</dbReference>
<dbReference type="PANTHER" id="PTHR37419:SF1">
    <property type="entry name" value="SERINE_THREONINE-PROTEIN KINASE TOXIN HIPA"/>
    <property type="match status" value="1"/>
</dbReference>
<feature type="domain" description="HipA-like C-terminal" evidence="4">
    <location>
        <begin position="148"/>
        <end position="394"/>
    </location>
</feature>
<dbReference type="InterPro" id="IPR012893">
    <property type="entry name" value="HipA-like_C"/>
</dbReference>
<gene>
    <name evidence="6" type="ORF">NH14_005005</name>
</gene>
<dbReference type="GO" id="GO:0005829">
    <property type="term" value="C:cytosol"/>
    <property type="evidence" value="ECO:0007669"/>
    <property type="project" value="TreeGrafter"/>
</dbReference>
<dbReference type="InterPro" id="IPR052028">
    <property type="entry name" value="HipA_Ser/Thr_kinase"/>
</dbReference>
<reference evidence="6" key="1">
    <citation type="journal article" date="2015" name="Genome Announc.">
        <title>Draft Genome Sequence of the Polyhydroxyalkanoate-Producing Bacterium Burkholderia sacchari LMG 19450 Isolated from Brazilian Sugarcane Plantation Soil.</title>
        <authorList>
            <person name="Alexandrino P.M."/>
            <person name="Mendonca T.T."/>
            <person name="Guaman Bautista L.P."/>
            <person name="Cherix J."/>
            <person name="Lozano-Sakalauskas G.C."/>
            <person name="Fujita A."/>
            <person name="Ramos Filho E."/>
            <person name="Long P."/>
            <person name="Padilla G."/>
            <person name="Taciro M.K."/>
            <person name="Gomez J.G."/>
            <person name="Silva L.F."/>
        </authorList>
    </citation>
    <scope>NUCLEOTIDE SEQUENCE</scope>
    <source>
        <strain evidence="6">LMG 19450</strain>
    </source>
</reference>
<protein>
    <submittedName>
        <fullName evidence="6">Type II toxin-antitoxin system HipA family toxin</fullName>
    </submittedName>
</protein>
<organism evidence="6 7">
    <name type="scientific">Paraburkholderia sacchari</name>
    <dbReference type="NCBI Taxonomy" id="159450"/>
    <lineage>
        <taxon>Bacteria</taxon>
        <taxon>Pseudomonadati</taxon>
        <taxon>Pseudomonadota</taxon>
        <taxon>Betaproteobacteria</taxon>
        <taxon>Burkholderiales</taxon>
        <taxon>Burkholderiaceae</taxon>
        <taxon>Paraburkholderia</taxon>
    </lineage>
</organism>
<dbReference type="InterPro" id="IPR017508">
    <property type="entry name" value="HipA_N1"/>
</dbReference>
<proteinExistence type="inferred from homology"/>
<dbReference type="OrthoDB" id="9805913at2"/>
<keyword evidence="3" id="KW-0418">Kinase</keyword>
<sequence length="454" mass="51139">MDEHFLRVMTNGTVVGQLGHNAREMQYSFQYEQAWRDSREAFSLSPHILHTGEPPVPGAVHRFLENLLPEGRALEVASYVNNVTKTNVYGLVRALGAEPVGAFSFLPLDAHTAQAEAIRRAIPLEELSARIKERDTVPFPVWDQKVRLSVAGFQDKLQVMVEGERISLVDGRLSSTHLLKPESRSPHSPFLVANEHFCMSLARAINLPTAAVEIRRIPEPILLIERFDRIVRYASANDPSSIHSVDRVHVIDGCQALDVPSGLKYERNFGHNKGVANIRDGVSFEKLFALEKHFENPAATKSFMLRWAIFQLLIGNSDAHGKNLSFFQRRTRLAPAPMYDLVCINVYGDGGKVEQEMAMAYGDVFLLDEITPYALADFCSRIKMPPALVAREMKRLADVVCKFARVRAESPVYVGEERAMVKRIADFVCRQGERLMRLAPEVPKVAPELLRERR</sequence>
<dbReference type="Pfam" id="PF07804">
    <property type="entry name" value="HipA_C"/>
    <property type="match status" value="1"/>
</dbReference>
<evidence type="ECO:0000259" key="4">
    <source>
        <dbReference type="Pfam" id="PF07804"/>
    </source>
</evidence>
<dbReference type="GO" id="GO:0004674">
    <property type="term" value="F:protein serine/threonine kinase activity"/>
    <property type="evidence" value="ECO:0007669"/>
    <property type="project" value="TreeGrafter"/>
</dbReference>
<keyword evidence="7" id="KW-1185">Reference proteome</keyword>
<dbReference type="NCBIfam" id="TIGR03071">
    <property type="entry name" value="couple_hipA"/>
    <property type="match status" value="1"/>
</dbReference>
<evidence type="ECO:0000256" key="3">
    <source>
        <dbReference type="ARBA" id="ARBA00022777"/>
    </source>
</evidence>
<dbReference type="PANTHER" id="PTHR37419">
    <property type="entry name" value="SERINE/THREONINE-PROTEIN KINASE TOXIN HIPA"/>
    <property type="match status" value="1"/>
</dbReference>
<dbReference type="AlphaFoldDB" id="A0A8T6ZA83"/>
<evidence type="ECO:0000313" key="7">
    <source>
        <dbReference type="Proteomes" id="UP000030460"/>
    </source>
</evidence>
<evidence type="ECO:0000256" key="2">
    <source>
        <dbReference type="ARBA" id="ARBA00022679"/>
    </source>
</evidence>
<reference evidence="6" key="2">
    <citation type="submission" date="2020-04" db="EMBL/GenBank/DDBJ databases">
        <authorList>
            <person name="Alexandrino P."/>
            <person name="Mendonca T."/>
            <person name="Guaman L."/>
            <person name="Cherix J."/>
            <person name="Lozano-Sakalauskas G."/>
            <person name="Fujita A."/>
            <person name="Filho E.R."/>
            <person name="Long P."/>
            <person name="Padilla G."/>
            <person name="Taciro M.K."/>
            <person name="Gomez J.G."/>
            <person name="Silva L.F."/>
            <person name="Torres M."/>
        </authorList>
    </citation>
    <scope>NUCLEOTIDE SEQUENCE</scope>
    <source>
        <strain evidence="6">LMG 19450</strain>
    </source>
</reference>
<evidence type="ECO:0000256" key="1">
    <source>
        <dbReference type="ARBA" id="ARBA00010164"/>
    </source>
</evidence>
<dbReference type="Gene3D" id="1.10.1070.20">
    <property type="match status" value="1"/>
</dbReference>
<dbReference type="Proteomes" id="UP000030460">
    <property type="component" value="Unassembled WGS sequence"/>
</dbReference>
<name>A0A8T6ZA83_9BURK</name>